<evidence type="ECO:0000259" key="3">
    <source>
        <dbReference type="Pfam" id="PF01361"/>
    </source>
</evidence>
<sequence length="67" mass="7324">MPLIQINLLEGRTPEQKKALLAAVTDAVHTSIGASLPSIRVWLHEFPASDYMAEGVWQPEKTSPPVS</sequence>
<dbReference type="Gene3D" id="3.30.429.10">
    <property type="entry name" value="Macrophage Migration Inhibitory Factor"/>
    <property type="match status" value="1"/>
</dbReference>
<feature type="domain" description="4-oxalocrotonate tautomerase-like" evidence="3">
    <location>
        <begin position="2"/>
        <end position="56"/>
    </location>
</feature>
<dbReference type="InterPro" id="IPR004370">
    <property type="entry name" value="4-OT-like_dom"/>
</dbReference>
<gene>
    <name evidence="4" type="ORF">UFOPK1835_01195</name>
</gene>
<evidence type="ECO:0000313" key="4">
    <source>
        <dbReference type="EMBL" id="CAB4612637.1"/>
    </source>
</evidence>
<dbReference type="EMBL" id="CAEZUP010000048">
    <property type="protein sequence ID" value="CAB4612637.1"/>
    <property type="molecule type" value="Genomic_DNA"/>
</dbReference>
<evidence type="ECO:0000256" key="2">
    <source>
        <dbReference type="ARBA" id="ARBA00023235"/>
    </source>
</evidence>
<organism evidence="4">
    <name type="scientific">freshwater metagenome</name>
    <dbReference type="NCBI Taxonomy" id="449393"/>
    <lineage>
        <taxon>unclassified sequences</taxon>
        <taxon>metagenomes</taxon>
        <taxon>ecological metagenomes</taxon>
    </lineage>
</organism>
<keyword evidence="2" id="KW-0413">Isomerase</keyword>
<dbReference type="PANTHER" id="PTHR35530:SF1">
    <property type="entry name" value="2-HYDROXYMUCONATE TAUTOMERASE"/>
    <property type="match status" value="1"/>
</dbReference>
<dbReference type="GO" id="GO:0016853">
    <property type="term" value="F:isomerase activity"/>
    <property type="evidence" value="ECO:0007669"/>
    <property type="project" value="UniProtKB-KW"/>
</dbReference>
<accession>A0A6J6HH38</accession>
<name>A0A6J6HH38_9ZZZZ</name>
<comment type="similarity">
    <text evidence="1">Belongs to the 4-oxalocrotonate tautomerase family.</text>
</comment>
<dbReference type="Pfam" id="PF01361">
    <property type="entry name" value="Tautomerase"/>
    <property type="match status" value="1"/>
</dbReference>
<reference evidence="4" key="1">
    <citation type="submission" date="2020-05" db="EMBL/GenBank/DDBJ databases">
        <authorList>
            <person name="Chiriac C."/>
            <person name="Salcher M."/>
            <person name="Ghai R."/>
            <person name="Kavagutti S V."/>
        </authorList>
    </citation>
    <scope>NUCLEOTIDE SEQUENCE</scope>
</reference>
<evidence type="ECO:0000256" key="1">
    <source>
        <dbReference type="ARBA" id="ARBA00006723"/>
    </source>
</evidence>
<dbReference type="PANTHER" id="PTHR35530">
    <property type="entry name" value="TAUTOMERASE-RELATED"/>
    <property type="match status" value="1"/>
</dbReference>
<dbReference type="AlphaFoldDB" id="A0A6J6HH38"/>
<dbReference type="NCBIfam" id="NF002571">
    <property type="entry name" value="PRK02220.1"/>
    <property type="match status" value="1"/>
</dbReference>
<proteinExistence type="inferred from homology"/>
<dbReference type="InterPro" id="IPR014347">
    <property type="entry name" value="Tautomerase/MIF_sf"/>
</dbReference>
<protein>
    <submittedName>
        <fullName evidence="4">Unannotated protein</fullName>
    </submittedName>
</protein>
<dbReference type="SUPFAM" id="SSF55331">
    <property type="entry name" value="Tautomerase/MIF"/>
    <property type="match status" value="1"/>
</dbReference>